<gene>
    <name evidence="1" type="ORF">DXC39_12780</name>
</gene>
<name>A0A3E4U824_9FIRM</name>
<proteinExistence type="predicted"/>
<organism evidence="1 2">
    <name type="scientific">Hungatella hathewayi</name>
    <dbReference type="NCBI Taxonomy" id="154046"/>
    <lineage>
        <taxon>Bacteria</taxon>
        <taxon>Bacillati</taxon>
        <taxon>Bacillota</taxon>
        <taxon>Clostridia</taxon>
        <taxon>Lachnospirales</taxon>
        <taxon>Lachnospiraceae</taxon>
        <taxon>Hungatella</taxon>
    </lineage>
</organism>
<evidence type="ECO:0000313" key="1">
    <source>
        <dbReference type="EMBL" id="RGM04267.1"/>
    </source>
</evidence>
<protein>
    <submittedName>
        <fullName evidence="1">Uncharacterized protein</fullName>
    </submittedName>
</protein>
<accession>A0A3E4U824</accession>
<dbReference type="AlphaFoldDB" id="A0A3E4U824"/>
<dbReference type="Proteomes" id="UP000261257">
    <property type="component" value="Unassembled WGS sequence"/>
</dbReference>
<dbReference type="EMBL" id="QSSQ01000010">
    <property type="protein sequence ID" value="RGM04267.1"/>
    <property type="molecule type" value="Genomic_DNA"/>
</dbReference>
<reference evidence="1 2" key="1">
    <citation type="submission" date="2018-08" db="EMBL/GenBank/DDBJ databases">
        <title>A genome reference for cultivated species of the human gut microbiota.</title>
        <authorList>
            <person name="Zou Y."/>
            <person name="Xue W."/>
            <person name="Luo G."/>
        </authorList>
    </citation>
    <scope>NUCLEOTIDE SEQUENCE [LARGE SCALE GENOMIC DNA]</scope>
    <source>
        <strain evidence="1 2">TF05-11AC</strain>
    </source>
</reference>
<sequence>MASLLLFQMNTPFRANYLSGIHGFMPNLGTRQAKIRNSTDSRLLYFPQLLIDAFTYQGESVAVTQKFKGLRGVPPVRDGKGNKREIKY</sequence>
<comment type="caution">
    <text evidence="1">The sequence shown here is derived from an EMBL/GenBank/DDBJ whole genome shotgun (WGS) entry which is preliminary data.</text>
</comment>
<evidence type="ECO:0000313" key="2">
    <source>
        <dbReference type="Proteomes" id="UP000261257"/>
    </source>
</evidence>